<comment type="similarity">
    <text evidence="1">Belongs to the FAH family.</text>
</comment>
<dbReference type="InterPro" id="IPR051121">
    <property type="entry name" value="FAH"/>
</dbReference>
<evidence type="ECO:0000259" key="4">
    <source>
        <dbReference type="Pfam" id="PF10370"/>
    </source>
</evidence>
<evidence type="ECO:0000259" key="3">
    <source>
        <dbReference type="Pfam" id="PF01557"/>
    </source>
</evidence>
<evidence type="ECO:0000313" key="5">
    <source>
        <dbReference type="EMBL" id="PWJ82365.1"/>
    </source>
</evidence>
<dbReference type="Gene3D" id="3.90.850.10">
    <property type="entry name" value="Fumarylacetoacetase-like, C-terminal domain"/>
    <property type="match status" value="1"/>
</dbReference>
<evidence type="ECO:0000313" key="6">
    <source>
        <dbReference type="Proteomes" id="UP000245396"/>
    </source>
</evidence>
<dbReference type="GO" id="GO:0016853">
    <property type="term" value="F:isomerase activity"/>
    <property type="evidence" value="ECO:0007669"/>
    <property type="project" value="UniProtKB-ARBA"/>
</dbReference>
<dbReference type="Proteomes" id="UP000245396">
    <property type="component" value="Unassembled WGS sequence"/>
</dbReference>
<dbReference type="PANTHER" id="PTHR42796">
    <property type="entry name" value="FUMARYLACETOACETATE HYDROLASE DOMAIN-CONTAINING PROTEIN 2A-RELATED"/>
    <property type="match status" value="1"/>
</dbReference>
<reference evidence="5 6" key="1">
    <citation type="submission" date="2018-05" db="EMBL/GenBank/DDBJ databases">
        <title>Genomic Encyclopedia of Type Strains, Phase IV (KMG-IV): sequencing the most valuable type-strain genomes for metagenomic binning, comparative biology and taxonomic classification.</title>
        <authorList>
            <person name="Goeker M."/>
        </authorList>
    </citation>
    <scope>NUCLEOTIDE SEQUENCE [LARGE SCALE GENOMIC DNA]</scope>
    <source>
        <strain evidence="5 6">DSM 6986</strain>
    </source>
</reference>
<dbReference type="InterPro" id="IPR036663">
    <property type="entry name" value="Fumarylacetoacetase_C_sf"/>
</dbReference>
<name>A0A316C1G4_PSESE</name>
<dbReference type="Pfam" id="PF01557">
    <property type="entry name" value="FAA_hydrolase"/>
    <property type="match status" value="1"/>
</dbReference>
<protein>
    <submittedName>
        <fullName evidence="5">2-keto-4-pentenoate hydratase/2-oxohepta-3-ene-1,7-dioic acid hydratase in catechol pathway</fullName>
    </submittedName>
</protein>
<dbReference type="GO" id="GO:0046872">
    <property type="term" value="F:metal ion binding"/>
    <property type="evidence" value="ECO:0007669"/>
    <property type="project" value="UniProtKB-KW"/>
</dbReference>
<dbReference type="OrthoDB" id="5197601at2"/>
<dbReference type="RefSeq" id="WP_109613370.1">
    <property type="nucleotide sequence ID" value="NZ_QGGG01000009.1"/>
</dbReference>
<accession>A0A316C1G4</accession>
<comment type="caution">
    <text evidence="5">The sequence shown here is derived from an EMBL/GenBank/DDBJ whole genome shotgun (WGS) entry which is preliminary data.</text>
</comment>
<dbReference type="InterPro" id="IPR011234">
    <property type="entry name" value="Fumarylacetoacetase-like_C"/>
</dbReference>
<feature type="domain" description="Rv2993c-like N-terminal" evidence="4">
    <location>
        <begin position="1"/>
        <end position="65"/>
    </location>
</feature>
<dbReference type="SUPFAM" id="SSF56529">
    <property type="entry name" value="FAH"/>
    <property type="match status" value="1"/>
</dbReference>
<evidence type="ECO:0000256" key="2">
    <source>
        <dbReference type="ARBA" id="ARBA00022723"/>
    </source>
</evidence>
<keyword evidence="2" id="KW-0479">Metal-binding</keyword>
<keyword evidence="6" id="KW-1185">Reference proteome</keyword>
<gene>
    <name evidence="5" type="ORF">C7441_109134</name>
</gene>
<sequence length="302" mass="32880">MRLATVNISGSPRVGLVDGDDIRLLPEHEGDMVALIAAGWARIGQIASDPDLQSVPLSSVRLMAPIQRFGRDVLCTGWNYWDHFEESRGKREGQDVDRPKAPTFFTKAPSTAIGPYDEIGLDRHISAKWDYEAEVALVIGKRCRSVSTAEALDCVFGYFLANDVSQRDLQRRHGGQWLKGKSIDGTMPIGPWIVSPDELDLAEIRLEMTLNGEVMQSALLKQMAFPIAELIAELSFGMTLEPGDVLLTGTPAGIGNAREPQVFLKPGDQMVVSATGLGELRNKVVAADLHGDTDIPSMEQAG</sequence>
<evidence type="ECO:0000256" key="1">
    <source>
        <dbReference type="ARBA" id="ARBA00010211"/>
    </source>
</evidence>
<dbReference type="Pfam" id="PF10370">
    <property type="entry name" value="Rv2993c-like_N"/>
    <property type="match status" value="1"/>
</dbReference>
<dbReference type="GO" id="GO:0019752">
    <property type="term" value="P:carboxylic acid metabolic process"/>
    <property type="evidence" value="ECO:0007669"/>
    <property type="project" value="UniProtKB-ARBA"/>
</dbReference>
<feature type="domain" description="Fumarylacetoacetase-like C-terminal" evidence="3">
    <location>
        <begin position="73"/>
        <end position="285"/>
    </location>
</feature>
<organism evidence="5 6">
    <name type="scientific">Pseudaminobacter salicylatoxidans</name>
    <dbReference type="NCBI Taxonomy" id="93369"/>
    <lineage>
        <taxon>Bacteria</taxon>
        <taxon>Pseudomonadati</taxon>
        <taxon>Pseudomonadota</taxon>
        <taxon>Alphaproteobacteria</taxon>
        <taxon>Hyphomicrobiales</taxon>
        <taxon>Phyllobacteriaceae</taxon>
        <taxon>Pseudaminobacter</taxon>
    </lineage>
</organism>
<dbReference type="EMBL" id="QGGG01000009">
    <property type="protein sequence ID" value="PWJ82365.1"/>
    <property type="molecule type" value="Genomic_DNA"/>
</dbReference>
<proteinExistence type="inferred from homology"/>
<dbReference type="AlphaFoldDB" id="A0A316C1G4"/>
<dbReference type="FunFam" id="3.90.850.10:FF:000002">
    <property type="entry name" value="2-hydroxyhepta-2,4-diene-1,7-dioate isomerase"/>
    <property type="match status" value="1"/>
</dbReference>
<dbReference type="PANTHER" id="PTHR42796:SF4">
    <property type="entry name" value="FUMARYLACETOACETATE HYDROLASE DOMAIN-CONTAINING PROTEIN 2A"/>
    <property type="match status" value="1"/>
</dbReference>
<dbReference type="InterPro" id="IPR018833">
    <property type="entry name" value="Rv2993c-like_N"/>
</dbReference>